<keyword evidence="8 18" id="KW-0106">Calcium</keyword>
<reference evidence="23" key="2">
    <citation type="submission" date="2025-09" db="UniProtKB">
        <authorList>
            <consortium name="Ensembl"/>
        </authorList>
    </citation>
    <scope>IDENTIFICATION</scope>
</reference>
<keyword evidence="9 20" id="KW-1133">Transmembrane helix</keyword>
<feature type="compositionally biased region" description="Pro residues" evidence="19">
    <location>
        <begin position="759"/>
        <end position="783"/>
    </location>
</feature>
<evidence type="ECO:0000256" key="1">
    <source>
        <dbReference type="ARBA" id="ARBA00004247"/>
    </source>
</evidence>
<dbReference type="SMART" id="SM00112">
    <property type="entry name" value="CA"/>
    <property type="match status" value="4"/>
</dbReference>
<dbReference type="Ensembl" id="ENSCLAT00000003116.1">
    <property type="protein sequence ID" value="ENSCLAP00000003052.1"/>
    <property type="gene ID" value="ENSCLAG00000002189.1"/>
</dbReference>
<feature type="region of interest" description="Disordered" evidence="19">
    <location>
        <begin position="736"/>
        <end position="810"/>
    </location>
</feature>
<dbReference type="SUPFAM" id="SSF49313">
    <property type="entry name" value="Cadherin-like"/>
    <property type="match status" value="2"/>
</dbReference>
<evidence type="ECO:0000256" key="20">
    <source>
        <dbReference type="SAM" id="Phobius"/>
    </source>
</evidence>
<dbReference type="GO" id="GO:0016477">
    <property type="term" value="P:cell migration"/>
    <property type="evidence" value="ECO:0007669"/>
    <property type="project" value="TreeGrafter"/>
</dbReference>
<dbReference type="InterPro" id="IPR002126">
    <property type="entry name" value="Cadherin-like_dom"/>
</dbReference>
<feature type="compositionally biased region" description="Polar residues" evidence="19">
    <location>
        <begin position="554"/>
        <end position="590"/>
    </location>
</feature>
<dbReference type="InterPro" id="IPR020894">
    <property type="entry name" value="Cadherin_CS"/>
</dbReference>
<comment type="function">
    <text evidence="13">Intermicrovillar adhesion molecule that forms, via its extracellular domain, calcium-dependent heterophilic complexes with CDHR2 on adjacent microvilli. Thereby, controls the packing of microvilli at the apical membrane of epithelial cells. Through its cytoplasmic domain, interacts with microvillus cytoplasmic proteins to form the intermicrovillar adhesion complex/IMAC. This complex plays a central role in microvilli and epithelial brush border differentiation.</text>
</comment>
<dbReference type="GO" id="GO:0030154">
    <property type="term" value="P:cell differentiation"/>
    <property type="evidence" value="ECO:0007669"/>
    <property type="project" value="UniProtKB-KW"/>
</dbReference>
<evidence type="ECO:0000256" key="15">
    <source>
        <dbReference type="ARBA" id="ARBA00063725"/>
    </source>
</evidence>
<dbReference type="GO" id="GO:0090675">
    <property type="term" value="P:intermicrovillar adhesion"/>
    <property type="evidence" value="ECO:0007669"/>
    <property type="project" value="Ensembl"/>
</dbReference>
<dbReference type="PANTHER" id="PTHR24027:SF423">
    <property type="entry name" value="PROTOCADHERIN-16"/>
    <property type="match status" value="1"/>
</dbReference>
<proteinExistence type="predicted"/>
<dbReference type="InterPro" id="IPR039808">
    <property type="entry name" value="Cadherin"/>
</dbReference>
<dbReference type="Proteomes" id="UP000694398">
    <property type="component" value="Unassembled WGS sequence"/>
</dbReference>
<dbReference type="GO" id="GO:0005509">
    <property type="term" value="F:calcium ion binding"/>
    <property type="evidence" value="ECO:0007669"/>
    <property type="project" value="UniProtKB-UniRule"/>
</dbReference>
<feature type="region of interest" description="Disordered" evidence="19">
    <location>
        <begin position="479"/>
        <end position="673"/>
    </location>
</feature>
<evidence type="ECO:0000256" key="6">
    <source>
        <dbReference type="ARBA" id="ARBA00022737"/>
    </source>
</evidence>
<evidence type="ECO:0000256" key="4">
    <source>
        <dbReference type="ARBA" id="ARBA00022692"/>
    </source>
</evidence>
<comment type="subcellular location">
    <subcellularLocation>
        <location evidence="1">Apical cell membrane</location>
        <topology evidence="1">Single-pass type I membrane protein</topology>
    </subcellularLocation>
    <subcellularLocation>
        <location evidence="14">Cell projection</location>
        <location evidence="14">Microvillus membrane</location>
        <topology evidence="14">Single-pass type I membrane protein</topology>
    </subcellularLocation>
</comment>
<dbReference type="Gene3D" id="2.60.40.60">
    <property type="entry name" value="Cadherins"/>
    <property type="match status" value="3"/>
</dbReference>
<evidence type="ECO:0000256" key="2">
    <source>
        <dbReference type="ARBA" id="ARBA00022475"/>
    </source>
</evidence>
<feature type="signal peptide" evidence="21">
    <location>
        <begin position="1"/>
        <end position="26"/>
    </location>
</feature>
<evidence type="ECO:0000256" key="5">
    <source>
        <dbReference type="ARBA" id="ARBA00022729"/>
    </source>
</evidence>
<reference evidence="23" key="1">
    <citation type="submission" date="2025-08" db="UniProtKB">
        <authorList>
            <consortium name="Ensembl"/>
        </authorList>
    </citation>
    <scope>IDENTIFICATION</scope>
</reference>
<keyword evidence="2" id="KW-1003">Cell membrane</keyword>
<feature type="domain" description="Cadherin" evidence="22">
    <location>
        <begin position="274"/>
        <end position="379"/>
    </location>
</feature>
<dbReference type="PROSITE" id="PS50268">
    <property type="entry name" value="CADHERIN_2"/>
    <property type="match status" value="3"/>
</dbReference>
<feature type="compositionally biased region" description="Low complexity" evidence="19">
    <location>
        <begin position="532"/>
        <end position="548"/>
    </location>
</feature>
<keyword evidence="5 21" id="KW-0732">Signal</keyword>
<feature type="transmembrane region" description="Helical" evidence="20">
    <location>
        <begin position="680"/>
        <end position="703"/>
    </location>
</feature>
<dbReference type="GO" id="GO:0007156">
    <property type="term" value="P:homophilic cell adhesion via plasma membrane adhesion molecules"/>
    <property type="evidence" value="ECO:0007669"/>
    <property type="project" value="InterPro"/>
</dbReference>
<comment type="subunit">
    <text evidence="15">Part of the IMAC/intermicrovillar adhesion complex/intermicrovillar tip-link complex composed of ANKS4B, MYO7B, USH1C, CDHR2 and CDHR5. Interacts (via cytoplasmic domain) with USH1C and MYO7B; required for proper localization of CDHR5 to microvilli tips and its function in brush border differentiation.</text>
</comment>
<feature type="domain" description="Cadherin" evidence="22">
    <location>
        <begin position="380"/>
        <end position="489"/>
    </location>
</feature>
<evidence type="ECO:0000259" key="22">
    <source>
        <dbReference type="PROSITE" id="PS50268"/>
    </source>
</evidence>
<feature type="compositionally biased region" description="Polar residues" evidence="19">
    <location>
        <begin position="629"/>
        <end position="639"/>
    </location>
</feature>
<dbReference type="CDD" id="cd11304">
    <property type="entry name" value="Cadherin_repeat"/>
    <property type="match status" value="2"/>
</dbReference>
<evidence type="ECO:0000256" key="17">
    <source>
        <dbReference type="ARBA" id="ARBA00081919"/>
    </source>
</evidence>
<evidence type="ECO:0000256" key="9">
    <source>
        <dbReference type="ARBA" id="ARBA00022989"/>
    </source>
</evidence>
<dbReference type="FunFam" id="2.60.40.60:FF:000261">
    <property type="entry name" value="Cadherin-related family member 5"/>
    <property type="match status" value="1"/>
</dbReference>
<dbReference type="GO" id="GO:0032532">
    <property type="term" value="P:regulation of microvillus length"/>
    <property type="evidence" value="ECO:0007669"/>
    <property type="project" value="Ensembl"/>
</dbReference>
<protein>
    <recommendedName>
        <fullName evidence="16">Cadherin-related family member 5</fullName>
    </recommendedName>
    <alternativeName>
        <fullName evidence="17">Mu-protocadherin</fullName>
    </alternativeName>
</protein>
<gene>
    <name evidence="23" type="primary">CDHR5</name>
</gene>
<evidence type="ECO:0000256" key="10">
    <source>
        <dbReference type="ARBA" id="ARBA00023136"/>
    </source>
</evidence>
<evidence type="ECO:0000256" key="12">
    <source>
        <dbReference type="ARBA" id="ARBA00023273"/>
    </source>
</evidence>
<evidence type="ECO:0000256" key="3">
    <source>
        <dbReference type="ARBA" id="ARBA00022553"/>
    </source>
</evidence>
<evidence type="ECO:0000256" key="18">
    <source>
        <dbReference type="PROSITE-ProRule" id="PRU00043"/>
    </source>
</evidence>
<dbReference type="PROSITE" id="PS00232">
    <property type="entry name" value="CADHERIN_1"/>
    <property type="match status" value="1"/>
</dbReference>
<keyword evidence="10 20" id="KW-0472">Membrane</keyword>
<keyword evidence="11" id="KW-0325">Glycoprotein</keyword>
<evidence type="ECO:0000256" key="16">
    <source>
        <dbReference type="ARBA" id="ARBA00067494"/>
    </source>
</evidence>
<feature type="region of interest" description="Disordered" evidence="19">
    <location>
        <begin position="825"/>
        <end position="865"/>
    </location>
</feature>
<dbReference type="AlphaFoldDB" id="A0A8C2UTE8"/>
<evidence type="ECO:0000256" key="21">
    <source>
        <dbReference type="SAM" id="SignalP"/>
    </source>
</evidence>
<feature type="compositionally biased region" description="Polar residues" evidence="19">
    <location>
        <begin position="646"/>
        <end position="661"/>
    </location>
</feature>
<dbReference type="GO" id="GO:0031528">
    <property type="term" value="C:microvillus membrane"/>
    <property type="evidence" value="ECO:0007669"/>
    <property type="project" value="UniProtKB-SubCell"/>
</dbReference>
<sequence length="865" mass="90086">MGAWALLWAPLLLLLVLPGQPPGAAAQGQGRCCSGHGVGVGQGVAGTNCTLCLPVCFVNKTLINIKENTNPGPLTNIFIPDGQHVTLGPSSTPSAFRILGDQLFLNMTPDYEENTMLEAHLECRRGSSVVTQLLVLVSVLDVNDNAPEFPFEVKNQDVAEDTKVNSIVIPESELKATDKDEEDVLFYTLQEVTLNASSFFSLEGVNRPALRLDRSLDFYQWQNMTFRLLVRDTQEENAEPSHTATATLVLHVLPADLRAPWFLPCSYSDGYVCIEAQYHGAIPTGHRLPSPLILRPGPIYAVDGDRGINARIIYSIVGGNVDNTFAIDANSGNLTMVKIVPAPTTFTLLIRGDQADQARYSVTQVTVEARSTPGSPPQFPQNLYRGFVAPGSGAGVAVRDASSPSQPLRIQAQDPSFPGFNSAITYRITNCSEFRMDGETVLTATALEREGVFYAEVEATNTVTGNTATAAVEIWVSEQAPPTTGPPEVPPSPEAGGTTRPSTSTATEVPSPSGTSQEPSSTRPGGATGPHPSSGTTPRPAAPTTPGRLPGVGASTTTRPATSGGVSAQTPKPGTSQPTTPRVAASSSPWPATPGGVSGQTPKPGTSQPTTPRVAASSSPWPATPGGVSPQTPKPGTSQPTPPWPSRSSPASGTTSNGPTTEESKPGSGPGDPRFSTVDMAVLGGVLGALLLLALIGLAVLLFKHYGHQLCCRPRKAADLQPHSFDNQAFLGDQEATKASAPGPKPGLTPAETLSAPLDPEPLSPEPPTPKAQAPEPPGPESPVAPSAAGDSPSAVRSILTKERRPEGGYKAVWFGEDIGAEADVVVLNTPEAGEGGDGDSEGSGEEDMGPDRGPSNGPGDSTYI</sequence>
<name>A0A8C2UTE8_CHILA</name>
<feature type="compositionally biased region" description="Polar residues" evidence="19">
    <location>
        <begin position="599"/>
        <end position="621"/>
    </location>
</feature>
<feature type="compositionally biased region" description="Acidic residues" evidence="19">
    <location>
        <begin position="835"/>
        <end position="849"/>
    </location>
</feature>
<evidence type="ECO:0000256" key="19">
    <source>
        <dbReference type="SAM" id="MobiDB-lite"/>
    </source>
</evidence>
<accession>A0A8C2UTE8</accession>
<organism evidence="23 24">
    <name type="scientific">Chinchilla lanigera</name>
    <name type="common">Long-tailed chinchilla</name>
    <name type="synonym">Chinchilla villidera</name>
    <dbReference type="NCBI Taxonomy" id="34839"/>
    <lineage>
        <taxon>Eukaryota</taxon>
        <taxon>Metazoa</taxon>
        <taxon>Chordata</taxon>
        <taxon>Craniata</taxon>
        <taxon>Vertebrata</taxon>
        <taxon>Euteleostomi</taxon>
        <taxon>Mammalia</taxon>
        <taxon>Eutheria</taxon>
        <taxon>Euarchontoglires</taxon>
        <taxon>Glires</taxon>
        <taxon>Rodentia</taxon>
        <taxon>Hystricomorpha</taxon>
        <taxon>Chinchillidae</taxon>
        <taxon>Chinchilla</taxon>
    </lineage>
</organism>
<dbReference type="GO" id="GO:0008013">
    <property type="term" value="F:beta-catenin binding"/>
    <property type="evidence" value="ECO:0007669"/>
    <property type="project" value="Ensembl"/>
</dbReference>
<dbReference type="Pfam" id="PF00028">
    <property type="entry name" value="Cadherin"/>
    <property type="match status" value="1"/>
</dbReference>
<keyword evidence="7" id="KW-0221">Differentiation</keyword>
<dbReference type="InterPro" id="IPR015919">
    <property type="entry name" value="Cadherin-like_sf"/>
</dbReference>
<evidence type="ECO:0000256" key="7">
    <source>
        <dbReference type="ARBA" id="ARBA00022782"/>
    </source>
</evidence>
<dbReference type="PANTHER" id="PTHR24027">
    <property type="entry name" value="CADHERIN-23"/>
    <property type="match status" value="1"/>
</dbReference>
<feature type="domain" description="Cadherin" evidence="22">
    <location>
        <begin position="158"/>
        <end position="262"/>
    </location>
</feature>
<keyword evidence="24" id="KW-1185">Reference proteome</keyword>
<evidence type="ECO:0000256" key="14">
    <source>
        <dbReference type="ARBA" id="ARBA00060382"/>
    </source>
</evidence>
<dbReference type="GO" id="GO:0016342">
    <property type="term" value="C:catenin complex"/>
    <property type="evidence" value="ECO:0007669"/>
    <property type="project" value="TreeGrafter"/>
</dbReference>
<keyword evidence="3" id="KW-0597">Phosphoprotein</keyword>
<evidence type="ECO:0000313" key="23">
    <source>
        <dbReference type="Ensembl" id="ENSCLAP00000003052.1"/>
    </source>
</evidence>
<keyword evidence="4 20" id="KW-0812">Transmembrane</keyword>
<evidence type="ECO:0000313" key="24">
    <source>
        <dbReference type="Proteomes" id="UP000694398"/>
    </source>
</evidence>
<dbReference type="GO" id="GO:0045296">
    <property type="term" value="F:cadherin binding"/>
    <property type="evidence" value="ECO:0007669"/>
    <property type="project" value="TreeGrafter"/>
</dbReference>
<keyword evidence="6" id="KW-0677">Repeat</keyword>
<evidence type="ECO:0000256" key="11">
    <source>
        <dbReference type="ARBA" id="ARBA00023180"/>
    </source>
</evidence>
<keyword evidence="12" id="KW-0966">Cell projection</keyword>
<evidence type="ECO:0000256" key="13">
    <source>
        <dbReference type="ARBA" id="ARBA00056389"/>
    </source>
</evidence>
<feature type="compositionally biased region" description="Pro residues" evidence="19">
    <location>
        <begin position="483"/>
        <end position="493"/>
    </location>
</feature>
<dbReference type="GeneTree" id="ENSGT00940000162463"/>
<feature type="compositionally biased region" description="Polar residues" evidence="19">
    <location>
        <begin position="499"/>
        <end position="523"/>
    </location>
</feature>
<dbReference type="GO" id="GO:0031526">
    <property type="term" value="C:brush border membrane"/>
    <property type="evidence" value="ECO:0007669"/>
    <property type="project" value="Ensembl"/>
</dbReference>
<evidence type="ECO:0000256" key="8">
    <source>
        <dbReference type="ARBA" id="ARBA00022837"/>
    </source>
</evidence>
<feature type="chain" id="PRO_5034059905" description="Cadherin-related family member 5" evidence="21">
    <location>
        <begin position="27"/>
        <end position="865"/>
    </location>
</feature>